<protein>
    <submittedName>
        <fullName evidence="1">DUF1349 domain-containing protein</fullName>
    </submittedName>
</protein>
<dbReference type="PANTHER" id="PTHR35332:SF2">
    <property type="entry name" value="REGULATION OF ENOLASE PROTEIN 1"/>
    <property type="match status" value="1"/>
</dbReference>
<dbReference type="InterPro" id="IPR013320">
    <property type="entry name" value="ConA-like_dom_sf"/>
</dbReference>
<evidence type="ECO:0000313" key="2">
    <source>
        <dbReference type="Proteomes" id="UP000811282"/>
    </source>
</evidence>
<dbReference type="PANTHER" id="PTHR35332">
    <property type="entry name" value="REGULATION OF ENOLASE PROTEIN 1"/>
    <property type="match status" value="1"/>
</dbReference>
<organism evidence="1 2">
    <name type="scientific">Candidatus Sodalis endolongispinus</name>
    <dbReference type="NCBI Taxonomy" id="2812662"/>
    <lineage>
        <taxon>Bacteria</taxon>
        <taxon>Pseudomonadati</taxon>
        <taxon>Pseudomonadota</taxon>
        <taxon>Gammaproteobacteria</taxon>
        <taxon>Enterobacterales</taxon>
        <taxon>Bruguierivoracaceae</taxon>
        <taxon>Sodalis</taxon>
    </lineage>
</organism>
<dbReference type="InterPro" id="IPR009784">
    <property type="entry name" value="DUF1349"/>
</dbReference>
<gene>
    <name evidence="1" type="ORF">JZM24_08555</name>
</gene>
<comment type="caution">
    <text evidence="1">The sequence shown here is derived from an EMBL/GenBank/DDBJ whole genome shotgun (WGS) entry which is preliminary data.</text>
</comment>
<name>A0ABS5YB43_9GAMM</name>
<dbReference type="RefSeq" id="WP_215669337.1">
    <property type="nucleotide sequence ID" value="NZ_JAFJYC010000001.1"/>
</dbReference>
<dbReference type="SUPFAM" id="SSF49899">
    <property type="entry name" value="Concanavalin A-like lectins/glucanases"/>
    <property type="match status" value="1"/>
</dbReference>
<sequence>MAAEAFSLRPPGSRMVALNPAGKMFIGPTGVSICPAAGTNFWRQTWSGHNADNGHALLSEVSGDAEICACVHFRPRHCYDQAGLMVRLSADEWIKFCAEREPDNATWLGVAATRAGLSDWSGIEWPGAQSQRLFFKISLRQGALVLSAGGSGGDLRVVRISPCPVGRAPLLWGVYAACPDKAGLVARFSGIKLQAAGSEACIS</sequence>
<dbReference type="Proteomes" id="UP000811282">
    <property type="component" value="Unassembled WGS sequence"/>
</dbReference>
<accession>A0ABS5YB43</accession>
<proteinExistence type="predicted"/>
<dbReference type="Gene3D" id="2.60.120.200">
    <property type="match status" value="1"/>
</dbReference>
<dbReference type="EMBL" id="JAFJYC010000001">
    <property type="protein sequence ID" value="MBT9432163.1"/>
    <property type="molecule type" value="Genomic_DNA"/>
</dbReference>
<reference evidence="1 2" key="1">
    <citation type="journal article" date="2021" name="Genome Biol. Evol.">
        <title>The evolution of interdependence in a four-way mealybug symbiosis.</title>
        <authorList>
            <person name="Garber A.I."/>
            <person name="Kupper M."/>
            <person name="Laetsch D.R."/>
            <person name="Weldon S.R."/>
            <person name="Ladinsky M.S."/>
            <person name="Bjorkman P.J."/>
            <person name="McCutcheon J.P."/>
        </authorList>
    </citation>
    <scope>NUCLEOTIDE SEQUENCE [LARGE SCALE GENOMIC DNA]</scope>
    <source>
        <strain evidence="1">SOD</strain>
    </source>
</reference>
<evidence type="ECO:0000313" key="1">
    <source>
        <dbReference type="EMBL" id="MBT9432163.1"/>
    </source>
</evidence>
<keyword evidence="2" id="KW-1185">Reference proteome</keyword>
<dbReference type="Pfam" id="PF07081">
    <property type="entry name" value="DUF1349"/>
    <property type="match status" value="1"/>
</dbReference>